<dbReference type="OrthoDB" id="5337378at2759"/>
<feature type="binding site" evidence="5">
    <location>
        <position position="851"/>
    </location>
    <ligand>
        <name>ATP</name>
        <dbReference type="ChEBI" id="CHEBI:30616"/>
    </ligand>
</feature>
<feature type="compositionally biased region" description="Basic and acidic residues" evidence="6">
    <location>
        <begin position="129"/>
        <end position="142"/>
    </location>
</feature>
<dbReference type="Proteomes" id="UP000092993">
    <property type="component" value="Unassembled WGS sequence"/>
</dbReference>
<feature type="compositionally biased region" description="Polar residues" evidence="6">
    <location>
        <begin position="60"/>
        <end position="69"/>
    </location>
</feature>
<feature type="compositionally biased region" description="Acidic residues" evidence="6">
    <location>
        <begin position="625"/>
        <end position="634"/>
    </location>
</feature>
<keyword evidence="3 8" id="KW-0418">Kinase</keyword>
<dbReference type="GO" id="GO:0005634">
    <property type="term" value="C:nucleus"/>
    <property type="evidence" value="ECO:0007669"/>
    <property type="project" value="TreeGrafter"/>
</dbReference>
<feature type="compositionally biased region" description="Polar residues" evidence="6">
    <location>
        <begin position="294"/>
        <end position="315"/>
    </location>
</feature>
<evidence type="ECO:0000259" key="7">
    <source>
        <dbReference type="PROSITE" id="PS50011"/>
    </source>
</evidence>
<feature type="region of interest" description="Disordered" evidence="6">
    <location>
        <begin position="123"/>
        <end position="142"/>
    </location>
</feature>
<feature type="compositionally biased region" description="Basic and acidic residues" evidence="6">
    <location>
        <begin position="609"/>
        <end position="624"/>
    </location>
</feature>
<feature type="compositionally biased region" description="Low complexity" evidence="6">
    <location>
        <begin position="671"/>
        <end position="689"/>
    </location>
</feature>
<keyword evidence="4 5" id="KW-0067">ATP-binding</keyword>
<evidence type="ECO:0000256" key="4">
    <source>
        <dbReference type="ARBA" id="ARBA00022840"/>
    </source>
</evidence>
<proteinExistence type="predicted"/>
<dbReference type="InterPro" id="IPR000719">
    <property type="entry name" value="Prot_kinase_dom"/>
</dbReference>
<organism evidence="8 9">
    <name type="scientific">Grifola frondosa</name>
    <name type="common">Maitake</name>
    <name type="synonym">Polyporus frondosus</name>
    <dbReference type="NCBI Taxonomy" id="5627"/>
    <lineage>
        <taxon>Eukaryota</taxon>
        <taxon>Fungi</taxon>
        <taxon>Dikarya</taxon>
        <taxon>Basidiomycota</taxon>
        <taxon>Agaricomycotina</taxon>
        <taxon>Agaricomycetes</taxon>
        <taxon>Polyporales</taxon>
        <taxon>Grifolaceae</taxon>
        <taxon>Grifola</taxon>
    </lineage>
</organism>
<keyword evidence="9" id="KW-1185">Reference proteome</keyword>
<evidence type="ECO:0000313" key="8">
    <source>
        <dbReference type="EMBL" id="OBZ68042.1"/>
    </source>
</evidence>
<sequence length="1144" mass="123920">MMVDEDDEDGLFSAPSPEPISYGFLPSTSPGPLRTPLRTPVKQSHRQPDRPALSIKHLNVQLTSTTASAGTKRKPAPTCTTPLKNRTMTPLVVTSATAQRQGDLNSLGFDRLAPLSAPRFVTRTPQSKAETEMHLKRQARDDDNAEYMRPGSRLFWADDSGGNLVAPIEMTMVKGKVKASSVAKFPEPALLMGKAHDGVAELVSPGGHITKRRARSRPISVDLMESAQGTPTMLFDQLVEAATPCINESHSASSIVFPSLNIMRTRRMPNSPSPSTDSGSPRRRSRLTPGTMPRTRTQSQSSRTLNRLTSMSSATLFFGPSIPSTNPKTTSPLKKGTKLGSGTSRSSSKSRKAGLVPDSDMKRSKASDRHSYAGQDGSAAWTWANRRAPSPESSSPPPPLPLRRRHEPDDSDVDEADLFFNSGPLKTSFGRILKEGGPSPKKKQKRETVEPLPKKFRPRDSGVVLDESDDEFNIHADDGTDYVMAAMPRASTSVSTVNSELDDQALVTPGFAPSMASGWPIVNVLDVDDETTPASHLGRSVDAFILRTLAGGASMAMKDSDEPKRVPGTPSAVATKIGHHQLDEACGKGAKGKSRPRPSLPAAFPSLMKQKENRNQVKTSRGEIDVDVDADDLESPSTRKESRYDGLGLGRPTSGAVDSKGAKPHWLMRRSSSGAFSSGSETSTSSAATPTRLTAKDWQFPLPHLSVPSSPLKNRLDLSSTRPASGSSSTTSTSLNSPTAAVTARHLRLDGVSLHARRLSQNLPNLRTPASGLFVGSHPPRPHTHAHPARTYPHTAIRAGRLPAPSDEEEPGRFERDFVEIDELGSGEFGRAMKVRYKDAQRGQDVTAIKKSKRFEGVKHRLRLREEVEILKLLSAAGGHANILAYVDSWEEDETLYIQTELCELGNLAHFLWEYGRAFARLDEARVWKIVAELSAGLRPVQDRGLWDGVGVATAGAGDRQGGELRARRRQAVPRAGGVAGALREGGGCVQPRDDDTGDGVEHRRAGPGEAWHRLRQEDFSQVELEASTELWELLRSMMRTSPALRIDIALVDTHPVVVRARRGMEQMRARGGAVFGASPLGAVPAGFLDEILGAGGRTGERMTWTWAHERADPMKTNVNAAKEEPCIPPTPRAVCALLPIPIT</sequence>
<reference evidence="8 9" key="1">
    <citation type="submission" date="2016-03" db="EMBL/GenBank/DDBJ databases">
        <title>Whole genome sequencing of Grifola frondosa 9006-11.</title>
        <authorList>
            <person name="Min B."/>
            <person name="Park H."/>
            <person name="Kim J.-G."/>
            <person name="Cho H."/>
            <person name="Oh Y.-L."/>
            <person name="Kong W.-S."/>
            <person name="Choi I.-G."/>
        </authorList>
    </citation>
    <scope>NUCLEOTIDE SEQUENCE [LARGE SCALE GENOMIC DNA]</scope>
    <source>
        <strain evidence="8 9">9006-11</strain>
    </source>
</reference>
<dbReference type="GO" id="GO:0005737">
    <property type="term" value="C:cytoplasm"/>
    <property type="evidence" value="ECO:0007669"/>
    <property type="project" value="TreeGrafter"/>
</dbReference>
<dbReference type="SUPFAM" id="SSF56112">
    <property type="entry name" value="Protein kinase-like (PK-like)"/>
    <property type="match status" value="1"/>
</dbReference>
<feature type="region of interest" description="Disordered" evidence="6">
    <location>
        <begin position="265"/>
        <end position="462"/>
    </location>
</feature>
<dbReference type="PROSITE" id="PS00107">
    <property type="entry name" value="PROTEIN_KINASE_ATP"/>
    <property type="match status" value="1"/>
</dbReference>
<dbReference type="PROSITE" id="PS50011">
    <property type="entry name" value="PROTEIN_KINASE_DOM"/>
    <property type="match status" value="1"/>
</dbReference>
<dbReference type="InterPro" id="IPR017441">
    <property type="entry name" value="Protein_kinase_ATP_BS"/>
</dbReference>
<feature type="region of interest" description="Disordered" evidence="6">
    <location>
        <begin position="1"/>
        <end position="84"/>
    </location>
</feature>
<dbReference type="AlphaFoldDB" id="A0A1C7LTP4"/>
<dbReference type="SMART" id="SM00220">
    <property type="entry name" value="S_TKc"/>
    <property type="match status" value="1"/>
</dbReference>
<evidence type="ECO:0000256" key="1">
    <source>
        <dbReference type="ARBA" id="ARBA00022679"/>
    </source>
</evidence>
<evidence type="ECO:0000256" key="3">
    <source>
        <dbReference type="ARBA" id="ARBA00022777"/>
    </source>
</evidence>
<protein>
    <submittedName>
        <fullName evidence="8">Mitosis inhibitor protein kinase wee1</fullName>
    </submittedName>
</protein>
<dbReference type="Pfam" id="PF00069">
    <property type="entry name" value="Pkinase"/>
    <property type="match status" value="1"/>
</dbReference>
<feature type="compositionally biased region" description="Acidic residues" evidence="6">
    <location>
        <begin position="1"/>
        <end position="10"/>
    </location>
</feature>
<feature type="compositionally biased region" description="Basic and acidic residues" evidence="6">
    <location>
        <begin position="359"/>
        <end position="371"/>
    </location>
</feature>
<dbReference type="PANTHER" id="PTHR11042">
    <property type="entry name" value="EUKARYOTIC TRANSLATION INITIATION FACTOR 2-ALPHA KINASE EIF2-ALPHA KINASE -RELATED"/>
    <property type="match status" value="1"/>
</dbReference>
<evidence type="ECO:0000256" key="2">
    <source>
        <dbReference type="ARBA" id="ARBA00022741"/>
    </source>
</evidence>
<feature type="compositionally biased region" description="Low complexity" evidence="6">
    <location>
        <begin position="719"/>
        <end position="739"/>
    </location>
</feature>
<keyword evidence="2 5" id="KW-0547">Nucleotide-binding</keyword>
<dbReference type="GO" id="GO:0004672">
    <property type="term" value="F:protein kinase activity"/>
    <property type="evidence" value="ECO:0007669"/>
    <property type="project" value="InterPro"/>
</dbReference>
<feature type="region of interest" description="Disordered" evidence="6">
    <location>
        <begin position="580"/>
        <end position="741"/>
    </location>
</feature>
<dbReference type="InterPro" id="IPR011009">
    <property type="entry name" value="Kinase-like_dom_sf"/>
</dbReference>
<dbReference type="PANTHER" id="PTHR11042:SF189">
    <property type="entry name" value="PROTEIN KINASE DOMAIN-CONTAINING PROTEIN"/>
    <property type="match status" value="1"/>
</dbReference>
<gene>
    <name evidence="8" type="primary">wee1</name>
    <name evidence="8" type="ORF">A0H81_11859</name>
</gene>
<evidence type="ECO:0000256" key="5">
    <source>
        <dbReference type="PROSITE-ProRule" id="PRU10141"/>
    </source>
</evidence>
<dbReference type="STRING" id="5627.A0A1C7LTP4"/>
<dbReference type="Gene3D" id="3.30.200.20">
    <property type="entry name" value="Phosphorylase Kinase, domain 1"/>
    <property type="match status" value="1"/>
</dbReference>
<dbReference type="GO" id="GO:0005524">
    <property type="term" value="F:ATP binding"/>
    <property type="evidence" value="ECO:0007669"/>
    <property type="project" value="UniProtKB-UniRule"/>
</dbReference>
<comment type="caution">
    <text evidence="8">The sequence shown here is derived from an EMBL/GenBank/DDBJ whole genome shotgun (WGS) entry which is preliminary data.</text>
</comment>
<feature type="compositionally biased region" description="Low complexity" evidence="6">
    <location>
        <begin position="701"/>
        <end position="712"/>
    </location>
</feature>
<feature type="compositionally biased region" description="Low complexity" evidence="6">
    <location>
        <begin position="338"/>
        <end position="347"/>
    </location>
</feature>
<name>A0A1C7LTP4_GRIFR</name>
<accession>A0A1C7LTP4</accession>
<dbReference type="OMA" id="WQSAVAH"/>
<feature type="domain" description="Protein kinase" evidence="7">
    <location>
        <begin position="818"/>
        <end position="1144"/>
    </location>
</feature>
<dbReference type="EMBL" id="LUGG01000022">
    <property type="protein sequence ID" value="OBZ68042.1"/>
    <property type="molecule type" value="Genomic_DNA"/>
</dbReference>
<feature type="compositionally biased region" description="Polar residues" evidence="6">
    <location>
        <begin position="322"/>
        <end position="332"/>
    </location>
</feature>
<feature type="compositionally biased region" description="Polar residues" evidence="6">
    <location>
        <begin position="268"/>
        <end position="279"/>
    </location>
</feature>
<evidence type="ECO:0000313" key="9">
    <source>
        <dbReference type="Proteomes" id="UP000092993"/>
    </source>
</evidence>
<dbReference type="InterPro" id="IPR050339">
    <property type="entry name" value="CC_SR_Kinase"/>
</dbReference>
<evidence type="ECO:0000256" key="6">
    <source>
        <dbReference type="SAM" id="MobiDB-lite"/>
    </source>
</evidence>
<keyword evidence="1" id="KW-0808">Transferase</keyword>